<proteinExistence type="predicted"/>
<dbReference type="GeneID" id="78405129"/>
<evidence type="ECO:0000313" key="2">
    <source>
        <dbReference type="Proteomes" id="UP000283855"/>
    </source>
</evidence>
<dbReference type="AlphaFoldDB" id="A0A413SVU0"/>
<dbReference type="Pfam" id="PF20050">
    <property type="entry name" value="DUF6452"/>
    <property type="match status" value="1"/>
</dbReference>
<dbReference type="InterPro" id="IPR045607">
    <property type="entry name" value="DUF6452"/>
</dbReference>
<protein>
    <submittedName>
        <fullName evidence="1">Uncharacterized protein</fullName>
    </submittedName>
</protein>
<dbReference type="RefSeq" id="WP_008140563.1">
    <property type="nucleotide sequence ID" value="NZ_CABJGD010000044.1"/>
</dbReference>
<comment type="caution">
    <text evidence="1">The sequence shown here is derived from an EMBL/GenBank/DDBJ whole genome shotgun (WGS) entry which is preliminary data.</text>
</comment>
<evidence type="ECO:0000313" key="1">
    <source>
        <dbReference type="EMBL" id="RHA73140.1"/>
    </source>
</evidence>
<dbReference type="EMBL" id="QSFT01000044">
    <property type="protein sequence ID" value="RHA73140.1"/>
    <property type="molecule type" value="Genomic_DNA"/>
</dbReference>
<sequence length="182" mass="20609">MRKLPALLFLLLGAGLFFPACEVENCPPNALSYAHFTLVDQYGREVALADPVSVYGQIQMDVTVHDTLPDGSIQERVVHDSLISDTLINSESNASSFKLPLSYNSQTRFVIAYQGRRPDTVILEHRNIPYFINLDCGTMMFHEVEHVTYTHHQLDSLTITNPNIDNNEKENFRIYFTAADSE</sequence>
<dbReference type="Proteomes" id="UP000283855">
    <property type="component" value="Unassembled WGS sequence"/>
</dbReference>
<organism evidence="1 2">
    <name type="scientific">Phocaeicola coprophilus</name>
    <dbReference type="NCBI Taxonomy" id="387090"/>
    <lineage>
        <taxon>Bacteria</taxon>
        <taxon>Pseudomonadati</taxon>
        <taxon>Bacteroidota</taxon>
        <taxon>Bacteroidia</taxon>
        <taxon>Bacteroidales</taxon>
        <taxon>Bacteroidaceae</taxon>
        <taxon>Phocaeicola</taxon>
    </lineage>
</organism>
<gene>
    <name evidence="1" type="ORF">DW921_13990</name>
</gene>
<reference evidence="1 2" key="1">
    <citation type="submission" date="2018-08" db="EMBL/GenBank/DDBJ databases">
        <title>A genome reference for cultivated species of the human gut microbiota.</title>
        <authorList>
            <person name="Zou Y."/>
            <person name="Xue W."/>
            <person name="Luo G."/>
        </authorList>
    </citation>
    <scope>NUCLEOTIDE SEQUENCE [LARGE SCALE GENOMIC DNA]</scope>
    <source>
        <strain evidence="1 2">AM42-38</strain>
    </source>
</reference>
<accession>A0A413SVU0</accession>
<name>A0A413SVU0_9BACT</name>